<evidence type="ECO:0000256" key="4">
    <source>
        <dbReference type="HAMAP-Rule" id="MF_00688"/>
    </source>
</evidence>
<dbReference type="InterPro" id="IPR016181">
    <property type="entry name" value="Acyl_CoA_acyltransferase"/>
</dbReference>
<keyword evidence="3 4" id="KW-0012">Acyltransferase</keyword>
<comment type="subcellular location">
    <subcellularLocation>
        <location evidence="4">Cytoplasm</location>
    </subcellularLocation>
</comment>
<dbReference type="PANTHER" id="PTHR30098">
    <property type="entry name" value="LEUCYL/PHENYLALANYL-TRNA--PROTEIN TRANSFERASE"/>
    <property type="match status" value="1"/>
</dbReference>
<organism evidence="5 6">
    <name type="scientific">Aureimonas fodinaquatilis</name>
    <dbReference type="NCBI Taxonomy" id="2565783"/>
    <lineage>
        <taxon>Bacteria</taxon>
        <taxon>Pseudomonadati</taxon>
        <taxon>Pseudomonadota</taxon>
        <taxon>Alphaproteobacteria</taxon>
        <taxon>Hyphomicrobiales</taxon>
        <taxon>Aurantimonadaceae</taxon>
        <taxon>Aureimonas</taxon>
    </lineage>
</organism>
<keyword evidence="6" id="KW-1185">Reference proteome</keyword>
<sequence length="220" mass="24878">MTSSDDDAVTPELLLKAYACGIFPMAESQTGDSVHWIDPTHRGVILFDRFHVPRRLARTMRQNPFEIRFDTNFEQVLTLCAQTTQSRQETWINGQIHDLYLSLFEMGYGHSVEAWHEGELVGGLYGISLGGAFFGESMFSRRTDASKIALVYLCHRLLRGGYSLLDTQFLTSHLTRFGAFEISRARYHSLLRKALKLDGDFHCGGVEDVDSVLQSFSQTS</sequence>
<comment type="catalytic activity">
    <reaction evidence="4">
        <text>L-phenylalanyl-tRNA(Phe) + an N-terminal L-alpha-aminoacyl-[protein] = an N-terminal L-phenylalanyl-L-alpha-aminoacyl-[protein] + tRNA(Phe)</text>
        <dbReference type="Rhea" id="RHEA:43632"/>
        <dbReference type="Rhea" id="RHEA-COMP:9668"/>
        <dbReference type="Rhea" id="RHEA-COMP:9699"/>
        <dbReference type="Rhea" id="RHEA-COMP:10636"/>
        <dbReference type="Rhea" id="RHEA-COMP:10637"/>
        <dbReference type="ChEBI" id="CHEBI:78442"/>
        <dbReference type="ChEBI" id="CHEBI:78531"/>
        <dbReference type="ChEBI" id="CHEBI:78597"/>
        <dbReference type="ChEBI" id="CHEBI:83561"/>
        <dbReference type="EC" id="2.3.2.6"/>
    </reaction>
</comment>
<dbReference type="GO" id="GO:0030163">
    <property type="term" value="P:protein catabolic process"/>
    <property type="evidence" value="ECO:0007669"/>
    <property type="project" value="UniProtKB-UniRule"/>
</dbReference>
<comment type="catalytic activity">
    <reaction evidence="4">
        <text>N-terminal L-arginyl-[protein] + L-leucyl-tRNA(Leu) = N-terminal L-leucyl-L-arginyl-[protein] + tRNA(Leu) + H(+)</text>
        <dbReference type="Rhea" id="RHEA:50416"/>
        <dbReference type="Rhea" id="RHEA-COMP:9613"/>
        <dbReference type="Rhea" id="RHEA-COMP:9622"/>
        <dbReference type="Rhea" id="RHEA-COMP:12672"/>
        <dbReference type="Rhea" id="RHEA-COMP:12673"/>
        <dbReference type="ChEBI" id="CHEBI:15378"/>
        <dbReference type="ChEBI" id="CHEBI:64719"/>
        <dbReference type="ChEBI" id="CHEBI:78442"/>
        <dbReference type="ChEBI" id="CHEBI:78494"/>
        <dbReference type="ChEBI" id="CHEBI:133044"/>
        <dbReference type="EC" id="2.3.2.6"/>
    </reaction>
</comment>
<dbReference type="PANTHER" id="PTHR30098:SF2">
    <property type="entry name" value="LEUCYL_PHENYLALANYL-TRNA--PROTEIN TRANSFERASE"/>
    <property type="match status" value="1"/>
</dbReference>
<comment type="catalytic activity">
    <reaction evidence="4">
        <text>N-terminal L-lysyl-[protein] + L-leucyl-tRNA(Leu) = N-terminal L-leucyl-L-lysyl-[protein] + tRNA(Leu) + H(+)</text>
        <dbReference type="Rhea" id="RHEA:12340"/>
        <dbReference type="Rhea" id="RHEA-COMP:9613"/>
        <dbReference type="Rhea" id="RHEA-COMP:9622"/>
        <dbReference type="Rhea" id="RHEA-COMP:12670"/>
        <dbReference type="Rhea" id="RHEA-COMP:12671"/>
        <dbReference type="ChEBI" id="CHEBI:15378"/>
        <dbReference type="ChEBI" id="CHEBI:65249"/>
        <dbReference type="ChEBI" id="CHEBI:78442"/>
        <dbReference type="ChEBI" id="CHEBI:78494"/>
        <dbReference type="ChEBI" id="CHEBI:133043"/>
        <dbReference type="EC" id="2.3.2.6"/>
    </reaction>
</comment>
<dbReference type="FunFam" id="3.40.630.70:FF:000001">
    <property type="entry name" value="Leucyl/phenylalanyl-tRNA--protein transferase"/>
    <property type="match status" value="1"/>
</dbReference>
<proteinExistence type="inferred from homology"/>
<dbReference type="InterPro" id="IPR004616">
    <property type="entry name" value="Leu/Phe-tRNA_Trfase"/>
</dbReference>
<comment type="function">
    <text evidence="4">Functions in the N-end rule pathway of protein degradation where it conjugates Leu, Phe and, less efficiently, Met from aminoacyl-tRNAs to the N-termini of proteins containing an N-terminal arginine or lysine.</text>
</comment>
<dbReference type="RefSeq" id="WP_149298845.1">
    <property type="nucleotide sequence ID" value="NZ_VTWH01000002.1"/>
</dbReference>
<dbReference type="GO" id="GO:0005737">
    <property type="term" value="C:cytoplasm"/>
    <property type="evidence" value="ECO:0007669"/>
    <property type="project" value="UniProtKB-SubCell"/>
</dbReference>
<dbReference type="Proteomes" id="UP000324738">
    <property type="component" value="Unassembled WGS sequence"/>
</dbReference>
<dbReference type="NCBIfam" id="TIGR00667">
    <property type="entry name" value="aat"/>
    <property type="match status" value="1"/>
</dbReference>
<gene>
    <name evidence="4" type="primary">aat</name>
    <name evidence="5" type="ORF">FPY71_06300</name>
</gene>
<dbReference type="GO" id="GO:0008914">
    <property type="term" value="F:leucyl-tRNA--protein transferase activity"/>
    <property type="evidence" value="ECO:0007669"/>
    <property type="project" value="UniProtKB-UniRule"/>
</dbReference>
<evidence type="ECO:0000313" key="6">
    <source>
        <dbReference type="Proteomes" id="UP000324738"/>
    </source>
</evidence>
<dbReference type="Pfam" id="PF03588">
    <property type="entry name" value="Leu_Phe_trans"/>
    <property type="match status" value="1"/>
</dbReference>
<evidence type="ECO:0000256" key="3">
    <source>
        <dbReference type="ARBA" id="ARBA00023315"/>
    </source>
</evidence>
<evidence type="ECO:0000256" key="2">
    <source>
        <dbReference type="ARBA" id="ARBA00022679"/>
    </source>
</evidence>
<comment type="similarity">
    <text evidence="4">Belongs to the L/F-transferase family.</text>
</comment>
<name>A0A5B0DW91_9HYPH</name>
<reference evidence="5 6" key="1">
    <citation type="submission" date="2019-08" db="EMBL/GenBank/DDBJ databases">
        <title>Aureimonas fodiniaquatilis sp. nov., isolated from a coal mine wastewater.</title>
        <authorList>
            <person name="Kim W."/>
        </authorList>
    </citation>
    <scope>NUCLEOTIDE SEQUENCE [LARGE SCALE GENOMIC DNA]</scope>
    <source>
        <strain evidence="5 6">CAU 1482</strain>
    </source>
</reference>
<keyword evidence="1 4" id="KW-0963">Cytoplasm</keyword>
<evidence type="ECO:0000313" key="5">
    <source>
        <dbReference type="EMBL" id="KAA0970145.1"/>
    </source>
</evidence>
<comment type="caution">
    <text evidence="5">The sequence shown here is derived from an EMBL/GenBank/DDBJ whole genome shotgun (WGS) entry which is preliminary data.</text>
</comment>
<dbReference type="EMBL" id="VTWH01000002">
    <property type="protein sequence ID" value="KAA0970145.1"/>
    <property type="molecule type" value="Genomic_DNA"/>
</dbReference>
<dbReference type="Gene3D" id="3.40.630.70">
    <property type="entry name" value="Leucyl/phenylalanyl-tRNA-protein transferase, C-terminal domain"/>
    <property type="match status" value="1"/>
</dbReference>
<dbReference type="AlphaFoldDB" id="A0A5B0DW91"/>
<dbReference type="HAMAP" id="MF_00688">
    <property type="entry name" value="Leu_Phe_trans"/>
    <property type="match status" value="1"/>
</dbReference>
<dbReference type="OrthoDB" id="9790282at2"/>
<accession>A0A5B0DW91</accession>
<evidence type="ECO:0000256" key="1">
    <source>
        <dbReference type="ARBA" id="ARBA00022490"/>
    </source>
</evidence>
<protein>
    <recommendedName>
        <fullName evidence="4">Leucyl/phenylalanyl-tRNA--protein transferase</fullName>
        <ecNumber evidence="4">2.3.2.6</ecNumber>
    </recommendedName>
    <alternativeName>
        <fullName evidence="4">L/F-transferase</fullName>
    </alternativeName>
    <alternativeName>
        <fullName evidence="4">Leucyltransferase</fullName>
    </alternativeName>
    <alternativeName>
        <fullName evidence="4">Phenyalanyltransferase</fullName>
    </alternativeName>
</protein>
<dbReference type="SUPFAM" id="SSF55729">
    <property type="entry name" value="Acyl-CoA N-acyltransferases (Nat)"/>
    <property type="match status" value="1"/>
</dbReference>
<keyword evidence="2 4" id="KW-0808">Transferase</keyword>
<dbReference type="EC" id="2.3.2.6" evidence="4"/>
<dbReference type="InterPro" id="IPR042203">
    <property type="entry name" value="Leu/Phe-tRNA_Trfase_C"/>
</dbReference>